<keyword evidence="3 4" id="KW-0732">Signal</keyword>
<organism evidence="5 6">
    <name type="scientific">Alloscardovia venturai</name>
    <dbReference type="NCBI Taxonomy" id="1769421"/>
    <lineage>
        <taxon>Bacteria</taxon>
        <taxon>Bacillati</taxon>
        <taxon>Actinomycetota</taxon>
        <taxon>Actinomycetes</taxon>
        <taxon>Bifidobacteriales</taxon>
        <taxon>Bifidobacteriaceae</taxon>
        <taxon>Alloscardovia</taxon>
    </lineage>
</organism>
<name>A0ABW2Y6K9_9BIFI</name>
<dbReference type="PROSITE" id="PS51257">
    <property type="entry name" value="PROKAR_LIPOPROTEIN"/>
    <property type="match status" value="1"/>
</dbReference>
<comment type="caution">
    <text evidence="5">The sequence shown here is derived from an EMBL/GenBank/DDBJ whole genome shotgun (WGS) entry which is preliminary data.</text>
</comment>
<keyword evidence="6" id="KW-1185">Reference proteome</keyword>
<evidence type="ECO:0000256" key="2">
    <source>
        <dbReference type="ARBA" id="ARBA00022448"/>
    </source>
</evidence>
<keyword evidence="2" id="KW-0813">Transport</keyword>
<dbReference type="Gene3D" id="3.40.190.10">
    <property type="entry name" value="Periplasmic binding protein-like II"/>
    <property type="match status" value="2"/>
</dbReference>
<dbReference type="PANTHER" id="PTHR30061">
    <property type="entry name" value="MALTOSE-BINDING PERIPLASMIC PROTEIN"/>
    <property type="match status" value="1"/>
</dbReference>
<dbReference type="SUPFAM" id="SSF53850">
    <property type="entry name" value="Periplasmic binding protein-like II"/>
    <property type="match status" value="1"/>
</dbReference>
<dbReference type="EMBL" id="JBHTHQ010000021">
    <property type="protein sequence ID" value="MFD0705224.1"/>
    <property type="molecule type" value="Genomic_DNA"/>
</dbReference>
<dbReference type="Proteomes" id="UP001597036">
    <property type="component" value="Unassembled WGS sequence"/>
</dbReference>
<accession>A0ABW2Y6K9</accession>
<reference evidence="6" key="1">
    <citation type="journal article" date="2019" name="Int. J. Syst. Evol. Microbiol.">
        <title>The Global Catalogue of Microorganisms (GCM) 10K type strain sequencing project: providing services to taxonomists for standard genome sequencing and annotation.</title>
        <authorList>
            <consortium name="The Broad Institute Genomics Platform"/>
            <consortium name="The Broad Institute Genome Sequencing Center for Infectious Disease"/>
            <person name="Wu L."/>
            <person name="Ma J."/>
        </authorList>
    </citation>
    <scope>NUCLEOTIDE SEQUENCE [LARGE SCALE GENOMIC DNA]</scope>
    <source>
        <strain evidence="6">CCM 8604</strain>
    </source>
</reference>
<protein>
    <submittedName>
        <fullName evidence="5">Extracellular solute-binding protein</fullName>
    </submittedName>
</protein>
<evidence type="ECO:0000256" key="3">
    <source>
        <dbReference type="ARBA" id="ARBA00022729"/>
    </source>
</evidence>
<dbReference type="RefSeq" id="WP_377938917.1">
    <property type="nucleotide sequence ID" value="NZ_JBHTHQ010000021.1"/>
</dbReference>
<evidence type="ECO:0000256" key="4">
    <source>
        <dbReference type="SAM" id="SignalP"/>
    </source>
</evidence>
<proteinExistence type="inferred from homology"/>
<feature type="chain" id="PRO_5045143007" evidence="4">
    <location>
        <begin position="25"/>
        <end position="411"/>
    </location>
</feature>
<dbReference type="Pfam" id="PF13416">
    <property type="entry name" value="SBP_bac_8"/>
    <property type="match status" value="1"/>
</dbReference>
<evidence type="ECO:0000313" key="5">
    <source>
        <dbReference type="EMBL" id="MFD0705224.1"/>
    </source>
</evidence>
<dbReference type="PANTHER" id="PTHR30061:SF50">
    <property type="entry name" value="MALTOSE_MALTODEXTRIN-BINDING PERIPLASMIC PROTEIN"/>
    <property type="match status" value="1"/>
</dbReference>
<feature type="signal peptide" evidence="4">
    <location>
        <begin position="1"/>
        <end position="24"/>
    </location>
</feature>
<sequence length="411" mass="43411">MTKFGFGKAAVAATASLAMLVGLAACGSNGAGSSNTVQLTVWAASEDQAKNSSWLQTEEKAFEKAHPEYKITWKNSVVSSADAATTVKQDPSAAADVYQFANDQLGTLVSAQAIGELSDDAKAQVAKQNDQTLVDSVTASDGKEYGVPLNANTWFMYYNKSKFSDEDIKSLDTMLTKGKVSFNLMNGWYLPAFYAGAGMTIFGEKGNDAKAGVKGGDHAAEVTKYLVNLAKNPNFVKDNDEGAGLAALKNGTADVFFSGTWNAEDAKKALGDNYAAAQLPSFTTQSGTYQMKSFAGSTAVAYNPSSKSPKIAAQFAAFLGSTQSQKDHYTIRGVVPADKELKSLIADNPAAVAQMNTIANTSILQSTLPEMTNFWDPAKNFGTALMNGGITEANAQAKTEAWIAQANKASK</sequence>
<gene>
    <name evidence="5" type="ORF">ACFQY8_05645</name>
</gene>
<dbReference type="InterPro" id="IPR006059">
    <property type="entry name" value="SBP"/>
</dbReference>
<evidence type="ECO:0000313" key="6">
    <source>
        <dbReference type="Proteomes" id="UP001597036"/>
    </source>
</evidence>
<comment type="similarity">
    <text evidence="1">Belongs to the bacterial solute-binding protein 1 family.</text>
</comment>
<evidence type="ECO:0000256" key="1">
    <source>
        <dbReference type="ARBA" id="ARBA00008520"/>
    </source>
</evidence>